<sequence length="415" mass="43622">MWPTARAVGHTSVCVSPGSTAGSRLGPPGAERPAVLDTTPDGRTRYLGLDGITDDIDAAFFASDGIRRVREAVAGSLLRALSLTAGAGRIGAPVARPGKVVCIGLNYRDHAEEIGAAIPERPVVLMKDPGTVVGPFDEVLIPRGSRKTDWEVELAVVIGRRARYLDSREEALACVAGYAISNDVSEREFQLEFSGQWDLGKSCETFNPLGPWLVTADEVDDPQALGLRLSVDGVLRQEGHTKSMIFDVAEVVRCLSQYLVLEPGDVVNTGTPAGVALGLPGHPYLRPRQTVELTSLLPDANRRGVSVVVGGVFNSGLLADPTPAATFDYAPAPAALLERALRLKDLCGEAGVPLRAAAVQFPLGHPAVAGVLVGARSAAEARDAAEMAQVDIPAQLWDSLRAEGLLPGDAPVPTS</sequence>
<dbReference type="GO" id="GO:0044281">
    <property type="term" value="P:small molecule metabolic process"/>
    <property type="evidence" value="ECO:0007669"/>
    <property type="project" value="UniProtKB-ARBA"/>
</dbReference>
<dbReference type="SUPFAM" id="SSF56529">
    <property type="entry name" value="FAH"/>
    <property type="match status" value="1"/>
</dbReference>
<evidence type="ECO:0000313" key="5">
    <source>
        <dbReference type="EMBL" id="RAG86695.1"/>
    </source>
</evidence>
<dbReference type="InterPro" id="IPR036663">
    <property type="entry name" value="Fumarylacetoacetase_C_sf"/>
</dbReference>
<dbReference type="PANTHER" id="PTHR42796:SF4">
    <property type="entry name" value="FUMARYLACETOACETATE HYDROLASE DOMAIN-CONTAINING PROTEIN 2A"/>
    <property type="match status" value="1"/>
</dbReference>
<dbReference type="PANTHER" id="PTHR42796">
    <property type="entry name" value="FUMARYLACETOACETATE HYDROLASE DOMAIN-CONTAINING PROTEIN 2A-RELATED"/>
    <property type="match status" value="1"/>
</dbReference>
<name>A0A2X0KC78_9ACTN</name>
<dbReference type="SUPFAM" id="SSF51430">
    <property type="entry name" value="NAD(P)-linked oxidoreductase"/>
    <property type="match status" value="1"/>
</dbReference>
<accession>A0A2X0KC78</accession>
<keyword evidence="6" id="KW-1185">Reference proteome</keyword>
<evidence type="ECO:0000256" key="1">
    <source>
        <dbReference type="ARBA" id="ARBA00010211"/>
    </source>
</evidence>
<dbReference type="EMBL" id="QKYN01000022">
    <property type="protein sequence ID" value="RAG86695.1"/>
    <property type="molecule type" value="Genomic_DNA"/>
</dbReference>
<keyword evidence="2" id="KW-0479">Metal-binding</keyword>
<dbReference type="InterPro" id="IPR036812">
    <property type="entry name" value="NAD(P)_OxRdtase_dom_sf"/>
</dbReference>
<dbReference type="Gene3D" id="3.90.850.10">
    <property type="entry name" value="Fumarylacetoacetase-like, C-terminal domain"/>
    <property type="match status" value="1"/>
</dbReference>
<reference evidence="5 6" key="1">
    <citation type="submission" date="2018-06" db="EMBL/GenBank/DDBJ databases">
        <title>Streptacidiphilus pinicola sp. nov., isolated from pine grove soil.</title>
        <authorList>
            <person name="Roh S.G."/>
            <person name="Park S."/>
            <person name="Kim M.-K."/>
            <person name="Yun B.-R."/>
            <person name="Park J."/>
            <person name="Kim M.J."/>
            <person name="Kim Y.S."/>
            <person name="Kim S.B."/>
        </authorList>
    </citation>
    <scope>NUCLEOTIDE SEQUENCE [LARGE SCALE GENOMIC DNA]</scope>
    <source>
        <strain evidence="5 6">MMS16-CNU450</strain>
    </source>
</reference>
<feature type="region of interest" description="Disordered" evidence="3">
    <location>
        <begin position="1"/>
        <end position="33"/>
    </location>
</feature>
<dbReference type="InterPro" id="IPR051121">
    <property type="entry name" value="FAH"/>
</dbReference>
<proteinExistence type="inferred from homology"/>
<evidence type="ECO:0000313" key="6">
    <source>
        <dbReference type="Proteomes" id="UP000248889"/>
    </source>
</evidence>
<dbReference type="Pfam" id="PF01557">
    <property type="entry name" value="FAA_hydrolase"/>
    <property type="match status" value="1"/>
</dbReference>
<evidence type="ECO:0000256" key="2">
    <source>
        <dbReference type="ARBA" id="ARBA00022723"/>
    </source>
</evidence>
<dbReference type="GO" id="GO:0046872">
    <property type="term" value="F:metal ion binding"/>
    <property type="evidence" value="ECO:0007669"/>
    <property type="project" value="UniProtKB-KW"/>
</dbReference>
<dbReference type="GO" id="GO:0003824">
    <property type="term" value="F:catalytic activity"/>
    <property type="evidence" value="ECO:0007669"/>
    <property type="project" value="InterPro"/>
</dbReference>
<feature type="compositionally biased region" description="Polar residues" evidence="3">
    <location>
        <begin position="13"/>
        <end position="22"/>
    </location>
</feature>
<organism evidence="5 6">
    <name type="scientific">Streptacidiphilus pinicola</name>
    <dbReference type="NCBI Taxonomy" id="2219663"/>
    <lineage>
        <taxon>Bacteria</taxon>
        <taxon>Bacillati</taxon>
        <taxon>Actinomycetota</taxon>
        <taxon>Actinomycetes</taxon>
        <taxon>Kitasatosporales</taxon>
        <taxon>Streptomycetaceae</taxon>
        <taxon>Streptacidiphilus</taxon>
    </lineage>
</organism>
<dbReference type="Proteomes" id="UP000248889">
    <property type="component" value="Unassembled WGS sequence"/>
</dbReference>
<dbReference type="AlphaFoldDB" id="A0A2X0KC78"/>
<gene>
    <name evidence="5" type="ORF">DN069_05315</name>
</gene>
<comment type="similarity">
    <text evidence="1">Belongs to the FAH family.</text>
</comment>
<protein>
    <recommendedName>
        <fullName evidence="4">Fumarylacetoacetase-like C-terminal domain-containing protein</fullName>
    </recommendedName>
</protein>
<evidence type="ECO:0000256" key="3">
    <source>
        <dbReference type="SAM" id="MobiDB-lite"/>
    </source>
</evidence>
<dbReference type="InterPro" id="IPR011234">
    <property type="entry name" value="Fumarylacetoacetase-like_C"/>
</dbReference>
<feature type="domain" description="Fumarylacetoacetase-like C-terminal" evidence="4">
    <location>
        <begin position="99"/>
        <end position="293"/>
    </location>
</feature>
<evidence type="ECO:0000259" key="4">
    <source>
        <dbReference type="Pfam" id="PF01557"/>
    </source>
</evidence>
<comment type="caution">
    <text evidence="5">The sequence shown here is derived from an EMBL/GenBank/DDBJ whole genome shotgun (WGS) entry which is preliminary data.</text>
</comment>